<accession>A0A9D4VWY3</accession>
<proteinExistence type="predicted"/>
<comment type="caution">
    <text evidence="1">The sequence shown here is derived from an EMBL/GenBank/DDBJ whole genome shotgun (WGS) entry which is preliminary data.</text>
</comment>
<dbReference type="EMBL" id="JAMSHJ010000007">
    <property type="protein sequence ID" value="KAI5390379.1"/>
    <property type="molecule type" value="Genomic_DNA"/>
</dbReference>
<evidence type="ECO:0000313" key="1">
    <source>
        <dbReference type="EMBL" id="KAI5390379.1"/>
    </source>
</evidence>
<name>A0A9D4VWY3_PEA</name>
<sequence length="212" mass="24575">MDSVEEVKDTVWNFFNQKFREPDHARPVIERISTRTLIHVGVHYSEAPFSDEEIKETVWCCDRAKSLGPDGYSFVFIKNCWKIMKDDVLNFVKGFHNKDVLSKAITSFFPTLICATDAMVWGKVDPTHYSAYLDYKCFMEAMMQVIMKEDLSMAFRTLWNSTVQTKIKAFGWRAFLNRLATKDQLIKRAAPVMRAASGVALHLRFVFVRYSS</sequence>
<organism evidence="1 2">
    <name type="scientific">Pisum sativum</name>
    <name type="common">Garden pea</name>
    <name type="synonym">Lathyrus oleraceus</name>
    <dbReference type="NCBI Taxonomy" id="3888"/>
    <lineage>
        <taxon>Eukaryota</taxon>
        <taxon>Viridiplantae</taxon>
        <taxon>Streptophyta</taxon>
        <taxon>Embryophyta</taxon>
        <taxon>Tracheophyta</taxon>
        <taxon>Spermatophyta</taxon>
        <taxon>Magnoliopsida</taxon>
        <taxon>eudicotyledons</taxon>
        <taxon>Gunneridae</taxon>
        <taxon>Pentapetalae</taxon>
        <taxon>rosids</taxon>
        <taxon>fabids</taxon>
        <taxon>Fabales</taxon>
        <taxon>Fabaceae</taxon>
        <taxon>Papilionoideae</taxon>
        <taxon>50 kb inversion clade</taxon>
        <taxon>NPAAA clade</taxon>
        <taxon>Hologalegina</taxon>
        <taxon>IRL clade</taxon>
        <taxon>Fabeae</taxon>
        <taxon>Lathyrus</taxon>
    </lineage>
</organism>
<gene>
    <name evidence="1" type="ORF">KIW84_075628</name>
</gene>
<dbReference type="AlphaFoldDB" id="A0A9D4VWY3"/>
<reference evidence="1 2" key="1">
    <citation type="journal article" date="2022" name="Nat. Genet.">
        <title>Improved pea reference genome and pan-genome highlight genomic features and evolutionary characteristics.</title>
        <authorList>
            <person name="Yang T."/>
            <person name="Liu R."/>
            <person name="Luo Y."/>
            <person name="Hu S."/>
            <person name="Wang D."/>
            <person name="Wang C."/>
            <person name="Pandey M.K."/>
            <person name="Ge S."/>
            <person name="Xu Q."/>
            <person name="Li N."/>
            <person name="Li G."/>
            <person name="Huang Y."/>
            <person name="Saxena R.K."/>
            <person name="Ji Y."/>
            <person name="Li M."/>
            <person name="Yan X."/>
            <person name="He Y."/>
            <person name="Liu Y."/>
            <person name="Wang X."/>
            <person name="Xiang C."/>
            <person name="Varshney R.K."/>
            <person name="Ding H."/>
            <person name="Gao S."/>
            <person name="Zong X."/>
        </authorList>
    </citation>
    <scope>NUCLEOTIDE SEQUENCE [LARGE SCALE GENOMIC DNA]</scope>
    <source>
        <strain evidence="1 2">cv. Zhongwan 6</strain>
    </source>
</reference>
<dbReference type="Gramene" id="Psat07G0562800-T1">
    <property type="protein sequence ID" value="KAI5390379.1"/>
    <property type="gene ID" value="KIW84_075628"/>
</dbReference>
<keyword evidence="2" id="KW-1185">Reference proteome</keyword>
<evidence type="ECO:0000313" key="2">
    <source>
        <dbReference type="Proteomes" id="UP001058974"/>
    </source>
</evidence>
<protein>
    <submittedName>
        <fullName evidence="1">Uncharacterized protein</fullName>
    </submittedName>
</protein>
<dbReference type="Proteomes" id="UP001058974">
    <property type="component" value="Chromosome 7"/>
</dbReference>